<protein>
    <submittedName>
        <fullName evidence="2">Regulatory protein</fullName>
    </submittedName>
</protein>
<evidence type="ECO:0000259" key="1">
    <source>
        <dbReference type="Pfam" id="PF10552"/>
    </source>
</evidence>
<name>A0A8S5PDK0_9CAUD</name>
<dbReference type="InterPro" id="IPR014054">
    <property type="entry name" value="Phage_regulatory_Rha"/>
</dbReference>
<sequence length="235" mass="27367">MNKEITITYDNDHQQPVVTSLQIAEDFNKQHKNVLESIRSLVAKNLAVNSWFYESKYENRGKSYPMYYMNRDGFTLLVMGFNGDMANNWKIKYIQAFNAMEQQIKDGLPTTPEEKLDLLVEVAHNQKAKVEKIDERVTHLEKNARIDPTQYGYIGNLVNKRLQAVKEVYKYQWTKQQCGALRHGINRDICNAMDARPRTQIRAKDFDKACHFVEGWNPSSVTLKEIEELAVTEEE</sequence>
<dbReference type="Pfam" id="PF09669">
    <property type="entry name" value="Phage_pRha"/>
    <property type="match status" value="1"/>
</dbReference>
<feature type="domain" description="ORF6C" evidence="1">
    <location>
        <begin position="116"/>
        <end position="226"/>
    </location>
</feature>
<accession>A0A8S5PDK0</accession>
<dbReference type="EMBL" id="BK015394">
    <property type="protein sequence ID" value="DAE04752.1"/>
    <property type="molecule type" value="Genomic_DNA"/>
</dbReference>
<reference evidence="2" key="1">
    <citation type="journal article" date="2021" name="Proc. Natl. Acad. Sci. U.S.A.">
        <title>A Catalog of Tens of Thousands of Viruses from Human Metagenomes Reveals Hidden Associations with Chronic Diseases.</title>
        <authorList>
            <person name="Tisza M.J."/>
            <person name="Buck C.B."/>
        </authorList>
    </citation>
    <scope>NUCLEOTIDE SEQUENCE</scope>
    <source>
        <strain evidence="2">Ctorp6</strain>
    </source>
</reference>
<proteinExistence type="predicted"/>
<dbReference type="InterPro" id="IPR018878">
    <property type="entry name" value="ORF6C_dom"/>
</dbReference>
<evidence type="ECO:0000313" key="2">
    <source>
        <dbReference type="EMBL" id="DAE04752.1"/>
    </source>
</evidence>
<organism evidence="2">
    <name type="scientific">Siphoviridae sp. ctorp6</name>
    <dbReference type="NCBI Taxonomy" id="2825673"/>
    <lineage>
        <taxon>Viruses</taxon>
        <taxon>Duplodnaviria</taxon>
        <taxon>Heunggongvirae</taxon>
        <taxon>Uroviricota</taxon>
        <taxon>Caudoviricetes</taxon>
    </lineage>
</organism>
<dbReference type="Pfam" id="PF10552">
    <property type="entry name" value="ORF6C"/>
    <property type="match status" value="1"/>
</dbReference>
<dbReference type="NCBIfam" id="TIGR02681">
    <property type="entry name" value="phage_pRha"/>
    <property type="match status" value="1"/>
</dbReference>